<dbReference type="VEuPathDB" id="FungiDB:EYZ11_001211"/>
<dbReference type="AlphaFoldDB" id="A0A4S3JV76"/>
<gene>
    <name evidence="1" type="ORF">EYZ11_001211</name>
</gene>
<sequence>MTELEIHEKRLRFDGMGWDGMTLAIGPLDDEFIAITTDPCGERRTKRLLHWRAPRIGPNLYYLEEKPDSTFARFEDERSKVGYI</sequence>
<proteinExistence type="predicted"/>
<keyword evidence="2" id="KW-1185">Reference proteome</keyword>
<reference evidence="1 2" key="1">
    <citation type="submission" date="2019-03" db="EMBL/GenBank/DDBJ databases">
        <title>The genome sequence of a newly discovered highly antifungal drug resistant Aspergillus species, Aspergillus tanneri NIH 1004.</title>
        <authorList>
            <person name="Mounaud S."/>
            <person name="Singh I."/>
            <person name="Joardar V."/>
            <person name="Pakala S."/>
            <person name="Pakala S."/>
            <person name="Venepally P."/>
            <person name="Hoover J."/>
            <person name="Nierman W."/>
            <person name="Chung J."/>
            <person name="Losada L."/>
        </authorList>
    </citation>
    <scope>NUCLEOTIDE SEQUENCE [LARGE SCALE GENOMIC DNA]</scope>
    <source>
        <strain evidence="1 2">NIH1004</strain>
    </source>
</reference>
<organism evidence="1 2">
    <name type="scientific">Aspergillus tanneri</name>
    <dbReference type="NCBI Taxonomy" id="1220188"/>
    <lineage>
        <taxon>Eukaryota</taxon>
        <taxon>Fungi</taxon>
        <taxon>Dikarya</taxon>
        <taxon>Ascomycota</taxon>
        <taxon>Pezizomycotina</taxon>
        <taxon>Eurotiomycetes</taxon>
        <taxon>Eurotiomycetidae</taxon>
        <taxon>Eurotiales</taxon>
        <taxon>Aspergillaceae</taxon>
        <taxon>Aspergillus</taxon>
        <taxon>Aspergillus subgen. Circumdati</taxon>
    </lineage>
</organism>
<dbReference type="EMBL" id="SOSA01000021">
    <property type="protein sequence ID" value="THC99305.1"/>
    <property type="molecule type" value="Genomic_DNA"/>
</dbReference>
<accession>A0A4S3JV76</accession>
<protein>
    <submittedName>
        <fullName evidence="1">Uncharacterized protein</fullName>
    </submittedName>
</protein>
<dbReference type="Proteomes" id="UP000308092">
    <property type="component" value="Unassembled WGS sequence"/>
</dbReference>
<evidence type="ECO:0000313" key="2">
    <source>
        <dbReference type="Proteomes" id="UP000308092"/>
    </source>
</evidence>
<comment type="caution">
    <text evidence="1">The sequence shown here is derived from an EMBL/GenBank/DDBJ whole genome shotgun (WGS) entry which is preliminary data.</text>
</comment>
<name>A0A4S3JV76_9EURO</name>
<evidence type="ECO:0000313" key="1">
    <source>
        <dbReference type="EMBL" id="THC99305.1"/>
    </source>
</evidence>